<dbReference type="PRINTS" id="PR00689">
    <property type="entry name" value="ACOABINDINGP"/>
</dbReference>
<sequence length="85" mass="9797">ADFEKIAEDVKKMKTRPNDEELKELYGLYKQSVVGDINIECPGMLDLKGKAKWEAWNLRKGGMSKEDAMRAYIEKAKELIEKYGI</sequence>
<gene>
    <name evidence="3" type="primary">Acbd7</name>
    <name evidence="3" type="ORF">FOF47_R19149</name>
</gene>
<dbReference type="InterPro" id="IPR000582">
    <property type="entry name" value="Acyl-CoA-binding_protein"/>
</dbReference>
<reference evidence="3 4" key="1">
    <citation type="submission" date="2019-11" db="EMBL/GenBank/DDBJ databases">
        <authorList>
            <person name="Yang C."/>
            <person name="Li F."/>
        </authorList>
    </citation>
    <scope>NUCLEOTIDE SEQUENCE [LARGE SCALE GENOMIC DNA]</scope>
    <source>
        <strain evidence="3">KB4526</strain>
        <tissue evidence="3">Muscle</tissue>
    </source>
</reference>
<name>A0A6G1B511_CROCR</name>
<feature type="non-terminal residue" evidence="3">
    <location>
        <position position="85"/>
    </location>
</feature>
<dbReference type="SUPFAM" id="SSF47027">
    <property type="entry name" value="Acyl-CoA binding protein"/>
    <property type="match status" value="1"/>
</dbReference>
<dbReference type="AlphaFoldDB" id="A0A6G1B511"/>
<evidence type="ECO:0000313" key="4">
    <source>
        <dbReference type="Proteomes" id="UP000475037"/>
    </source>
</evidence>
<accession>A0A6G1B511</accession>
<dbReference type="PANTHER" id="PTHR23310">
    <property type="entry name" value="ACYL-COA-BINDING PROTEIN, ACBP"/>
    <property type="match status" value="1"/>
</dbReference>
<dbReference type="InterPro" id="IPR035984">
    <property type="entry name" value="Acyl-CoA-binding_sf"/>
</dbReference>
<evidence type="ECO:0000259" key="2">
    <source>
        <dbReference type="PROSITE" id="PS51228"/>
    </source>
</evidence>
<dbReference type="Pfam" id="PF00887">
    <property type="entry name" value="ACBP"/>
    <property type="match status" value="1"/>
</dbReference>
<dbReference type="Gene3D" id="1.20.80.10">
    <property type="match status" value="1"/>
</dbReference>
<evidence type="ECO:0000313" key="3">
    <source>
        <dbReference type="EMBL" id="KAF0882950.1"/>
    </source>
</evidence>
<dbReference type="GO" id="GO:0000062">
    <property type="term" value="F:fatty-acyl-CoA binding"/>
    <property type="evidence" value="ECO:0007669"/>
    <property type="project" value="InterPro"/>
</dbReference>
<comment type="caution">
    <text evidence="3">The sequence shown here is derived from an EMBL/GenBank/DDBJ whole genome shotgun (WGS) entry which is preliminary data.</text>
</comment>
<dbReference type="Proteomes" id="UP000475037">
    <property type="component" value="Unassembled WGS sequence"/>
</dbReference>
<dbReference type="EMBL" id="VOAJ01002523">
    <property type="protein sequence ID" value="KAF0882950.1"/>
    <property type="molecule type" value="Genomic_DNA"/>
</dbReference>
<keyword evidence="4" id="KW-1185">Reference proteome</keyword>
<proteinExistence type="predicted"/>
<organism evidence="3 4">
    <name type="scientific">Crocuta crocuta</name>
    <name type="common">Spotted hyena</name>
    <dbReference type="NCBI Taxonomy" id="9678"/>
    <lineage>
        <taxon>Eukaryota</taxon>
        <taxon>Metazoa</taxon>
        <taxon>Chordata</taxon>
        <taxon>Craniata</taxon>
        <taxon>Vertebrata</taxon>
        <taxon>Euteleostomi</taxon>
        <taxon>Mammalia</taxon>
        <taxon>Eutheria</taxon>
        <taxon>Laurasiatheria</taxon>
        <taxon>Carnivora</taxon>
        <taxon>Feliformia</taxon>
        <taxon>Hyaenidae</taxon>
        <taxon>Crocuta</taxon>
    </lineage>
</organism>
<protein>
    <submittedName>
        <fullName evidence="3">ACBD7 protein</fullName>
    </submittedName>
</protein>
<feature type="non-terminal residue" evidence="3">
    <location>
        <position position="1"/>
    </location>
</feature>
<dbReference type="PANTHER" id="PTHR23310:SF51">
    <property type="entry name" value="ACYL-COA-BINDING DOMAIN-CONTAINING PROTEIN 7"/>
    <property type="match status" value="1"/>
</dbReference>
<dbReference type="GO" id="GO:0006631">
    <property type="term" value="P:fatty acid metabolic process"/>
    <property type="evidence" value="ECO:0007669"/>
    <property type="project" value="TreeGrafter"/>
</dbReference>
<dbReference type="PROSITE" id="PS51228">
    <property type="entry name" value="ACB_2"/>
    <property type="match status" value="1"/>
</dbReference>
<feature type="domain" description="ACB" evidence="2">
    <location>
        <begin position="1"/>
        <end position="85"/>
    </location>
</feature>
<dbReference type="InterPro" id="IPR014352">
    <property type="entry name" value="FERM/acyl-CoA-bd_prot_sf"/>
</dbReference>
<evidence type="ECO:0000256" key="1">
    <source>
        <dbReference type="ARBA" id="ARBA00023121"/>
    </source>
</evidence>
<keyword evidence="1" id="KW-0446">Lipid-binding</keyword>